<name>A0A9N9E4J7_9GLOM</name>
<dbReference type="Pfam" id="PF02515">
    <property type="entry name" value="CoA_transf_3"/>
    <property type="match status" value="1"/>
</dbReference>
<dbReference type="GO" id="GO:0005739">
    <property type="term" value="C:mitochondrion"/>
    <property type="evidence" value="ECO:0007669"/>
    <property type="project" value="TreeGrafter"/>
</dbReference>
<comment type="similarity">
    <text evidence="1">Belongs to the CoA-transferase III family.</text>
</comment>
<dbReference type="GO" id="GO:0047369">
    <property type="term" value="F:succinate-hydroxymethylglutarate CoA-transferase activity"/>
    <property type="evidence" value="ECO:0007669"/>
    <property type="project" value="TreeGrafter"/>
</dbReference>
<reference evidence="3" key="1">
    <citation type="submission" date="2021-06" db="EMBL/GenBank/DDBJ databases">
        <authorList>
            <person name="Kallberg Y."/>
            <person name="Tangrot J."/>
            <person name="Rosling A."/>
        </authorList>
    </citation>
    <scope>NUCLEOTIDE SEQUENCE</scope>
    <source>
        <strain evidence="3">MA453B</strain>
    </source>
</reference>
<dbReference type="InterPro" id="IPR023606">
    <property type="entry name" value="CoA-Trfase_III_dom_1_sf"/>
</dbReference>
<comment type="caution">
    <text evidence="3">The sequence shown here is derived from an EMBL/GenBank/DDBJ whole genome shotgun (WGS) entry which is preliminary data.</text>
</comment>
<dbReference type="Proteomes" id="UP000789405">
    <property type="component" value="Unassembled WGS sequence"/>
</dbReference>
<dbReference type="Gene3D" id="3.40.50.10540">
    <property type="entry name" value="Crotonobetainyl-coa:carnitine coa-transferase, domain 1"/>
    <property type="match status" value="1"/>
</dbReference>
<evidence type="ECO:0000313" key="4">
    <source>
        <dbReference type="Proteomes" id="UP000789405"/>
    </source>
</evidence>
<evidence type="ECO:0000256" key="1">
    <source>
        <dbReference type="ARBA" id="ARBA00008383"/>
    </source>
</evidence>
<dbReference type="InterPro" id="IPR003673">
    <property type="entry name" value="CoA-Trfase_fam_III"/>
</dbReference>
<dbReference type="SUPFAM" id="SSF89796">
    <property type="entry name" value="CoA-transferase family III (CaiB/BaiF)"/>
    <property type="match status" value="1"/>
</dbReference>
<dbReference type="OrthoDB" id="5863171at2759"/>
<evidence type="ECO:0000256" key="2">
    <source>
        <dbReference type="ARBA" id="ARBA00022679"/>
    </source>
</evidence>
<accession>A0A9N9E4J7</accession>
<dbReference type="InterPro" id="IPR050483">
    <property type="entry name" value="CoA-transferase_III_domain"/>
</dbReference>
<dbReference type="AlphaFoldDB" id="A0A9N9E4J7"/>
<protein>
    <submittedName>
        <fullName evidence="3">8650_t:CDS:1</fullName>
    </submittedName>
</protein>
<proteinExistence type="inferred from homology"/>
<organism evidence="3 4">
    <name type="scientific">Dentiscutata erythropus</name>
    <dbReference type="NCBI Taxonomy" id="1348616"/>
    <lineage>
        <taxon>Eukaryota</taxon>
        <taxon>Fungi</taxon>
        <taxon>Fungi incertae sedis</taxon>
        <taxon>Mucoromycota</taxon>
        <taxon>Glomeromycotina</taxon>
        <taxon>Glomeromycetes</taxon>
        <taxon>Diversisporales</taxon>
        <taxon>Gigasporaceae</taxon>
        <taxon>Dentiscutata</taxon>
    </lineage>
</organism>
<evidence type="ECO:0000313" key="3">
    <source>
        <dbReference type="EMBL" id="CAG8662287.1"/>
    </source>
</evidence>
<dbReference type="PANTHER" id="PTHR48207:SF3">
    <property type="entry name" value="SUCCINATE--HYDROXYMETHYLGLUTARATE COA-TRANSFERASE"/>
    <property type="match status" value="1"/>
</dbReference>
<keyword evidence="4" id="KW-1185">Reference proteome</keyword>
<dbReference type="EMBL" id="CAJVPY010006408">
    <property type="protein sequence ID" value="CAG8662287.1"/>
    <property type="molecule type" value="Genomic_DNA"/>
</dbReference>
<feature type="non-terminal residue" evidence="3">
    <location>
        <position position="111"/>
    </location>
</feature>
<sequence length="111" mass="12334">MLLGDLGAEVIKVENPITGDDTRSWGPPWAKNCDPNDNSLPESAYFLCVNRNKKSITVNLKSPDGIKIIKELVKRCDVLVENYLPGKLDKLGLGYDELSEINPQLIYTSIT</sequence>
<gene>
    <name evidence="3" type="ORF">DERYTH_LOCUS10779</name>
</gene>
<dbReference type="PANTHER" id="PTHR48207">
    <property type="entry name" value="SUCCINATE--HYDROXYMETHYLGLUTARATE COA-TRANSFERASE"/>
    <property type="match status" value="1"/>
</dbReference>
<keyword evidence="2" id="KW-0808">Transferase</keyword>